<keyword evidence="2" id="KW-1185">Reference proteome</keyword>
<evidence type="ECO:0000313" key="1">
    <source>
        <dbReference type="EMBL" id="KAJ8371186.1"/>
    </source>
</evidence>
<protein>
    <submittedName>
        <fullName evidence="1">Uncharacterized protein</fullName>
    </submittedName>
</protein>
<evidence type="ECO:0000313" key="2">
    <source>
        <dbReference type="Proteomes" id="UP001152622"/>
    </source>
</evidence>
<proteinExistence type="predicted"/>
<dbReference type="Proteomes" id="UP001152622">
    <property type="component" value="Chromosome 3"/>
</dbReference>
<organism evidence="1 2">
    <name type="scientific">Synaphobranchus kaupii</name>
    <name type="common">Kaup's arrowtooth eel</name>
    <dbReference type="NCBI Taxonomy" id="118154"/>
    <lineage>
        <taxon>Eukaryota</taxon>
        <taxon>Metazoa</taxon>
        <taxon>Chordata</taxon>
        <taxon>Craniata</taxon>
        <taxon>Vertebrata</taxon>
        <taxon>Euteleostomi</taxon>
        <taxon>Actinopterygii</taxon>
        <taxon>Neopterygii</taxon>
        <taxon>Teleostei</taxon>
        <taxon>Anguilliformes</taxon>
        <taxon>Synaphobranchidae</taxon>
        <taxon>Synaphobranchus</taxon>
    </lineage>
</organism>
<name>A0A9Q1G0Q3_SYNKA</name>
<sequence>MNTLLCIFIPGSEMGSCALLFVVQYHTHSCSSCSGCFGCFGCGFQRAVSQAGGQAGMELRGLPEKHSFNSCLLRDLDRQVRESHRVTESHVLCAVRYGRSLEMWWKLAPEIGSAVRRLGKHSRQASACYALR</sequence>
<comment type="caution">
    <text evidence="1">The sequence shown here is derived from an EMBL/GenBank/DDBJ whole genome shotgun (WGS) entry which is preliminary data.</text>
</comment>
<reference evidence="1" key="1">
    <citation type="journal article" date="2023" name="Science">
        <title>Genome structures resolve the early diversification of teleost fishes.</title>
        <authorList>
            <person name="Parey E."/>
            <person name="Louis A."/>
            <person name="Montfort J."/>
            <person name="Bouchez O."/>
            <person name="Roques C."/>
            <person name="Iampietro C."/>
            <person name="Lluch J."/>
            <person name="Castinel A."/>
            <person name="Donnadieu C."/>
            <person name="Desvignes T."/>
            <person name="Floi Bucao C."/>
            <person name="Jouanno E."/>
            <person name="Wen M."/>
            <person name="Mejri S."/>
            <person name="Dirks R."/>
            <person name="Jansen H."/>
            <person name="Henkel C."/>
            <person name="Chen W.J."/>
            <person name="Zahm M."/>
            <person name="Cabau C."/>
            <person name="Klopp C."/>
            <person name="Thompson A.W."/>
            <person name="Robinson-Rechavi M."/>
            <person name="Braasch I."/>
            <person name="Lecointre G."/>
            <person name="Bobe J."/>
            <person name="Postlethwait J.H."/>
            <person name="Berthelot C."/>
            <person name="Roest Crollius H."/>
            <person name="Guiguen Y."/>
        </authorList>
    </citation>
    <scope>NUCLEOTIDE SEQUENCE</scope>
    <source>
        <strain evidence="1">WJC10195</strain>
    </source>
</reference>
<accession>A0A9Q1G0Q3</accession>
<dbReference type="AlphaFoldDB" id="A0A9Q1G0Q3"/>
<gene>
    <name evidence="1" type="ORF">SKAU_G00112140</name>
</gene>
<dbReference type="EMBL" id="JAINUF010000003">
    <property type="protein sequence ID" value="KAJ8371186.1"/>
    <property type="molecule type" value="Genomic_DNA"/>
</dbReference>